<dbReference type="Proteomes" id="UP001213000">
    <property type="component" value="Unassembled WGS sequence"/>
</dbReference>
<name>A0AAD5VKD9_9AGAR</name>
<dbReference type="Gene3D" id="2.80.10.50">
    <property type="match status" value="1"/>
</dbReference>
<evidence type="ECO:0000256" key="1">
    <source>
        <dbReference type="SAM" id="MobiDB-lite"/>
    </source>
</evidence>
<comment type="caution">
    <text evidence="2">The sequence shown here is derived from an EMBL/GenBank/DDBJ whole genome shotgun (WGS) entry which is preliminary data.</text>
</comment>
<feature type="compositionally biased region" description="Low complexity" evidence="1">
    <location>
        <begin position="256"/>
        <end position="271"/>
    </location>
</feature>
<sequence>MVMQLGSQEINDQLPADVAKFCAQFPSSSRVCRLVNHGSGTLLDIKNSSLNLKENELPIVVGESKLVPTADFIICSSKYSGNPESHGQNQYWVITPFGGGQAIIPIPKDGSMTVRYLSSSSPNTKVACTLSPFPVSWIIVPSRSLPDGQPKLPTSDPRGLYEKWTCMIFWPHSQHEPRVLEIYTSNANSNTAACPQVPSEQSRHHFWSIQFVRSQHMDIIPAVLPQSESFRLTTSGSLPTSNDNKELGGKPALAESDAAPAYNNSASASSNVPGDHDFSFSNVW</sequence>
<dbReference type="EMBL" id="JANIEX010000844">
    <property type="protein sequence ID" value="KAJ3562663.1"/>
    <property type="molecule type" value="Genomic_DNA"/>
</dbReference>
<feature type="region of interest" description="Disordered" evidence="1">
    <location>
        <begin position="234"/>
        <end position="274"/>
    </location>
</feature>
<accession>A0AAD5VKD9</accession>
<proteinExistence type="predicted"/>
<dbReference type="AlphaFoldDB" id="A0AAD5VKD9"/>
<gene>
    <name evidence="2" type="ORF">NP233_g9436</name>
</gene>
<reference evidence="2" key="1">
    <citation type="submission" date="2022-07" db="EMBL/GenBank/DDBJ databases">
        <title>Genome Sequence of Leucocoprinus birnbaumii.</title>
        <authorList>
            <person name="Buettner E."/>
        </authorList>
    </citation>
    <scope>NUCLEOTIDE SEQUENCE</scope>
    <source>
        <strain evidence="2">VT141</strain>
    </source>
</reference>
<organism evidence="2 3">
    <name type="scientific">Leucocoprinus birnbaumii</name>
    <dbReference type="NCBI Taxonomy" id="56174"/>
    <lineage>
        <taxon>Eukaryota</taxon>
        <taxon>Fungi</taxon>
        <taxon>Dikarya</taxon>
        <taxon>Basidiomycota</taxon>
        <taxon>Agaricomycotina</taxon>
        <taxon>Agaricomycetes</taxon>
        <taxon>Agaricomycetidae</taxon>
        <taxon>Agaricales</taxon>
        <taxon>Agaricineae</taxon>
        <taxon>Agaricaceae</taxon>
        <taxon>Leucocoprinus</taxon>
    </lineage>
</organism>
<keyword evidence="3" id="KW-1185">Reference proteome</keyword>
<evidence type="ECO:0000313" key="3">
    <source>
        <dbReference type="Proteomes" id="UP001213000"/>
    </source>
</evidence>
<protein>
    <submittedName>
        <fullName evidence="2">Uncharacterized protein</fullName>
    </submittedName>
</protein>
<evidence type="ECO:0000313" key="2">
    <source>
        <dbReference type="EMBL" id="KAJ3562663.1"/>
    </source>
</evidence>